<evidence type="ECO:0000313" key="3">
    <source>
        <dbReference type="Proteomes" id="UP000759246"/>
    </source>
</evidence>
<comment type="caution">
    <text evidence="2">The sequence shown here is derived from an EMBL/GenBank/DDBJ whole genome shotgun (WGS) entry which is preliminary data.</text>
</comment>
<accession>A0A929RR93</accession>
<keyword evidence="1" id="KW-0812">Transmembrane</keyword>
<protein>
    <submittedName>
        <fullName evidence="2">Uncharacterized protein</fullName>
    </submittedName>
</protein>
<dbReference type="EMBL" id="JABZGF010000313">
    <property type="protein sequence ID" value="MBF0967104.1"/>
    <property type="molecule type" value="Genomic_DNA"/>
</dbReference>
<evidence type="ECO:0000256" key="1">
    <source>
        <dbReference type="SAM" id="Phobius"/>
    </source>
</evidence>
<dbReference type="Proteomes" id="UP000759246">
    <property type="component" value="Unassembled WGS sequence"/>
</dbReference>
<keyword evidence="1" id="KW-1133">Transmembrane helix</keyword>
<reference evidence="2" key="1">
    <citation type="submission" date="2020-04" db="EMBL/GenBank/DDBJ databases">
        <title>Deep metagenomics examines the oral microbiome during advanced dental caries in children, revealing novel taxa and co-occurrences with host molecules.</title>
        <authorList>
            <person name="Baker J.L."/>
            <person name="Morton J.T."/>
            <person name="Dinis M."/>
            <person name="Alvarez R."/>
            <person name="Tran N.C."/>
            <person name="Knight R."/>
            <person name="Edlund A."/>
        </authorList>
    </citation>
    <scope>NUCLEOTIDE SEQUENCE</scope>
    <source>
        <strain evidence="2">JCVI_30_bin.13</strain>
    </source>
</reference>
<evidence type="ECO:0000313" key="2">
    <source>
        <dbReference type="EMBL" id="MBF0967104.1"/>
    </source>
</evidence>
<gene>
    <name evidence="2" type="ORF">HXK09_08145</name>
</gene>
<name>A0A929RR93_9ACTO</name>
<proteinExistence type="predicted"/>
<keyword evidence="1" id="KW-0472">Membrane</keyword>
<feature type="transmembrane region" description="Helical" evidence="1">
    <location>
        <begin position="29"/>
        <end position="45"/>
    </location>
</feature>
<organism evidence="2 3">
    <name type="scientific">Actinomyces bouchesdurhonensis</name>
    <dbReference type="NCBI Taxonomy" id="1852361"/>
    <lineage>
        <taxon>Bacteria</taxon>
        <taxon>Bacillati</taxon>
        <taxon>Actinomycetota</taxon>
        <taxon>Actinomycetes</taxon>
        <taxon>Actinomycetales</taxon>
        <taxon>Actinomycetaceae</taxon>
        <taxon>Actinomyces</taxon>
    </lineage>
</organism>
<dbReference type="AlphaFoldDB" id="A0A929RR93"/>
<feature type="non-terminal residue" evidence="2">
    <location>
        <position position="68"/>
    </location>
</feature>
<sequence>MHETLLLGIAASELTVLLTSDPRRWSRRLILFLTLMIAVIFYSWLVLGVSVLANVLGTVFAFVWFGWD</sequence>